<accession>A0ABM9P8F8</accession>
<sequence>MKVLLKEQIVIKLIATIVVLSFNKLYSQHKIEGKFCVNYGVQDISKCLILNKDNTFKLFKGKHLKNENVVSGKWQFKEDNLALIFDKTEHVKSYRISVSKQPIKKDSVQVLFNLTDSNNGPMLGSKIVLLPTQKEYLTNSNGEVELTFKKSEQLIYGYTEYIGYENSYFSFNLLENHKINIQLNPFTKKKHQESNILRNFDFKKKTFVTIDKSGKREKWNRKTIN</sequence>
<dbReference type="EMBL" id="CAXJIO010000010">
    <property type="protein sequence ID" value="CAL2101693.1"/>
    <property type="molecule type" value="Genomic_DNA"/>
</dbReference>
<reference evidence="1 2" key="1">
    <citation type="submission" date="2024-05" db="EMBL/GenBank/DDBJ databases">
        <authorList>
            <person name="Duchaud E."/>
        </authorList>
    </citation>
    <scope>NUCLEOTIDE SEQUENCE [LARGE SCALE GENOMIC DNA]</scope>
    <source>
        <strain evidence="1">Ena-SAMPLE-TAB-13-05-2024-13:56:06:370-140308</strain>
    </source>
</reference>
<evidence type="ECO:0000313" key="1">
    <source>
        <dbReference type="EMBL" id="CAL2101693.1"/>
    </source>
</evidence>
<proteinExistence type="predicted"/>
<gene>
    <name evidence="1" type="ORF">T190423A01A_10256</name>
</gene>
<evidence type="ECO:0000313" key="2">
    <source>
        <dbReference type="Proteomes" id="UP001497527"/>
    </source>
</evidence>
<dbReference type="Proteomes" id="UP001497527">
    <property type="component" value="Unassembled WGS sequence"/>
</dbReference>
<keyword evidence="2" id="KW-1185">Reference proteome</keyword>
<protein>
    <submittedName>
        <fullName evidence="1">Uncharacterized protein</fullName>
    </submittedName>
</protein>
<name>A0ABM9P8F8_9FLAO</name>
<organism evidence="1 2">
    <name type="scientific">Tenacibaculum polynesiense</name>
    <dbReference type="NCBI Taxonomy" id="3137857"/>
    <lineage>
        <taxon>Bacteria</taxon>
        <taxon>Pseudomonadati</taxon>
        <taxon>Bacteroidota</taxon>
        <taxon>Flavobacteriia</taxon>
        <taxon>Flavobacteriales</taxon>
        <taxon>Flavobacteriaceae</taxon>
        <taxon>Tenacibaculum</taxon>
    </lineage>
</organism>
<comment type="caution">
    <text evidence="1">The sequence shown here is derived from an EMBL/GenBank/DDBJ whole genome shotgun (WGS) entry which is preliminary data.</text>
</comment>
<dbReference type="RefSeq" id="WP_348715150.1">
    <property type="nucleotide sequence ID" value="NZ_CAXJIO010000010.1"/>
</dbReference>